<evidence type="ECO:0000313" key="3">
    <source>
        <dbReference type="Proteomes" id="UP000324222"/>
    </source>
</evidence>
<name>A0A5B7CQI0_PORTR</name>
<reference evidence="2 3" key="1">
    <citation type="submission" date="2019-05" db="EMBL/GenBank/DDBJ databases">
        <title>Another draft genome of Portunus trituberculatus and its Hox gene families provides insights of decapod evolution.</title>
        <authorList>
            <person name="Jeong J.-H."/>
            <person name="Song I."/>
            <person name="Kim S."/>
            <person name="Choi T."/>
            <person name="Kim D."/>
            <person name="Ryu S."/>
            <person name="Kim W."/>
        </authorList>
    </citation>
    <scope>NUCLEOTIDE SEQUENCE [LARGE SCALE GENOMIC DNA]</scope>
    <source>
        <tissue evidence="2">Muscle</tissue>
    </source>
</reference>
<organism evidence="2 3">
    <name type="scientific">Portunus trituberculatus</name>
    <name type="common">Swimming crab</name>
    <name type="synonym">Neptunus trituberculatus</name>
    <dbReference type="NCBI Taxonomy" id="210409"/>
    <lineage>
        <taxon>Eukaryota</taxon>
        <taxon>Metazoa</taxon>
        <taxon>Ecdysozoa</taxon>
        <taxon>Arthropoda</taxon>
        <taxon>Crustacea</taxon>
        <taxon>Multicrustacea</taxon>
        <taxon>Malacostraca</taxon>
        <taxon>Eumalacostraca</taxon>
        <taxon>Eucarida</taxon>
        <taxon>Decapoda</taxon>
        <taxon>Pleocyemata</taxon>
        <taxon>Brachyura</taxon>
        <taxon>Eubrachyura</taxon>
        <taxon>Portunoidea</taxon>
        <taxon>Portunidae</taxon>
        <taxon>Portuninae</taxon>
        <taxon>Portunus</taxon>
    </lineage>
</organism>
<gene>
    <name evidence="2" type="ORF">E2C01_004640</name>
</gene>
<accession>A0A5B7CQI0</accession>
<dbReference type="EMBL" id="VSRR010000190">
    <property type="protein sequence ID" value="MPC11962.1"/>
    <property type="molecule type" value="Genomic_DNA"/>
</dbReference>
<dbReference type="AlphaFoldDB" id="A0A5B7CQI0"/>
<comment type="caution">
    <text evidence="2">The sequence shown here is derived from an EMBL/GenBank/DDBJ whole genome shotgun (WGS) entry which is preliminary data.</text>
</comment>
<evidence type="ECO:0000256" key="1">
    <source>
        <dbReference type="SAM" id="MobiDB-lite"/>
    </source>
</evidence>
<keyword evidence="3" id="KW-1185">Reference proteome</keyword>
<evidence type="ECO:0000313" key="2">
    <source>
        <dbReference type="EMBL" id="MPC11962.1"/>
    </source>
</evidence>
<protein>
    <submittedName>
        <fullName evidence="2">Uncharacterized protein</fullName>
    </submittedName>
</protein>
<sequence length="177" mass="18581">MQEASRLRLNSVPEEPDGVSAATSKGWRLVGGGMVVRTVTHHIRRVHHVYWARLSHAAPGLYGSKAMSTTAGGADGGACRAVLLKAGSVNPSHQTESGGWLRGGRRSVRRRKGVWVWVRQAGYETLSPPSPPPSLSVSILACGSSRGCCIMAAWTGHPSPSGPGVVVVLGVGEGRWA</sequence>
<feature type="region of interest" description="Disordered" evidence="1">
    <location>
        <begin position="1"/>
        <end position="22"/>
    </location>
</feature>
<proteinExistence type="predicted"/>
<dbReference type="Proteomes" id="UP000324222">
    <property type="component" value="Unassembled WGS sequence"/>
</dbReference>